<accession>A0ABV7J6Z8</accession>
<gene>
    <name evidence="2" type="ORF">ACFODZ_06630</name>
</gene>
<dbReference type="EMBL" id="JBHRTS010000003">
    <property type="protein sequence ID" value="MFC3193910.1"/>
    <property type="molecule type" value="Genomic_DNA"/>
</dbReference>
<name>A0ABV7J6Z8_9GAMM</name>
<protein>
    <recommendedName>
        <fullName evidence="4">HEAT repeat domain-containing protein</fullName>
    </recommendedName>
</protein>
<keyword evidence="3" id="KW-1185">Reference proteome</keyword>
<organism evidence="2 3">
    <name type="scientific">Marinicella sediminis</name>
    <dbReference type="NCBI Taxonomy" id="1792834"/>
    <lineage>
        <taxon>Bacteria</taxon>
        <taxon>Pseudomonadati</taxon>
        <taxon>Pseudomonadota</taxon>
        <taxon>Gammaproteobacteria</taxon>
        <taxon>Lysobacterales</taxon>
        <taxon>Marinicellaceae</taxon>
        <taxon>Marinicella</taxon>
    </lineage>
</organism>
<feature type="chain" id="PRO_5045534100" description="HEAT repeat domain-containing protein" evidence="1">
    <location>
        <begin position="23"/>
        <end position="355"/>
    </location>
</feature>
<evidence type="ECO:0000313" key="3">
    <source>
        <dbReference type="Proteomes" id="UP001595533"/>
    </source>
</evidence>
<feature type="signal peptide" evidence="1">
    <location>
        <begin position="1"/>
        <end position="22"/>
    </location>
</feature>
<keyword evidence="1" id="KW-0732">Signal</keyword>
<comment type="caution">
    <text evidence="2">The sequence shown here is derived from an EMBL/GenBank/DDBJ whole genome shotgun (WGS) entry which is preliminary data.</text>
</comment>
<reference evidence="3" key="1">
    <citation type="journal article" date="2019" name="Int. J. Syst. Evol. Microbiol.">
        <title>The Global Catalogue of Microorganisms (GCM) 10K type strain sequencing project: providing services to taxonomists for standard genome sequencing and annotation.</title>
        <authorList>
            <consortium name="The Broad Institute Genomics Platform"/>
            <consortium name="The Broad Institute Genome Sequencing Center for Infectious Disease"/>
            <person name="Wu L."/>
            <person name="Ma J."/>
        </authorList>
    </citation>
    <scope>NUCLEOTIDE SEQUENCE [LARGE SCALE GENOMIC DNA]</scope>
    <source>
        <strain evidence="3">KCTC 42953</strain>
    </source>
</reference>
<dbReference type="RefSeq" id="WP_157892797.1">
    <property type="nucleotide sequence ID" value="NZ_JBHRTS010000003.1"/>
</dbReference>
<sequence>MMKFLCLLASTCLFSTCLAVHYDDHEISQLTLDKELRQLSENYHSKYFTAADPAQVVDQIIAADLIPLHKEAILFNLLTAISQQPPQKAHQYLVDTMKSYPTTATMIHDEGRLPVAVFNLNSKAYGIENIWLAYRSEQEYSQLLRDHPDQALKAFKQVLTEQSRPKWLAVKNSLAAADKKSKSRIINSFLFEIQANQGFDRLISHLGLTTGNPELIAKALRSTDRTVREYTLRSVGRHFSVDFTRQLLMQQATVGQDQVFTTTLLAGYSSSTAVEKLLLNQLKQANTATAAAFALSQSTAPGLPDRLYQTYRQTTHKTQQNHLLMALKLHPSAIAQSLSGKLEAEYVKRSLGDRS</sequence>
<dbReference type="Proteomes" id="UP001595533">
    <property type="component" value="Unassembled WGS sequence"/>
</dbReference>
<evidence type="ECO:0000256" key="1">
    <source>
        <dbReference type="SAM" id="SignalP"/>
    </source>
</evidence>
<evidence type="ECO:0000313" key="2">
    <source>
        <dbReference type="EMBL" id="MFC3193910.1"/>
    </source>
</evidence>
<proteinExistence type="predicted"/>
<evidence type="ECO:0008006" key="4">
    <source>
        <dbReference type="Google" id="ProtNLM"/>
    </source>
</evidence>